<dbReference type="Proteomes" id="UP000827976">
    <property type="component" value="Chromosome 2"/>
</dbReference>
<evidence type="ECO:0000313" key="1">
    <source>
        <dbReference type="EMBL" id="KAH7690291.1"/>
    </source>
</evidence>
<comment type="caution">
    <text evidence="1">The sequence shown here is derived from an EMBL/GenBank/DDBJ whole genome shotgun (WGS) entry which is preliminary data.</text>
</comment>
<sequence length="121" mass="13580">MRLVQGNRTVTEYETELKDFASFIPELAPTEEVLCSKFEVGLNLGIRERITVTSKQSFKEMVQSALRADQLVREGKRVRENIAKRRSLEMEQPSKKSRSEGSSKGTSASSPMRSPPSQSSD</sequence>
<reference evidence="2" key="1">
    <citation type="journal article" date="2022" name="Nat. Commun.">
        <title>Chromosome evolution and the genetic basis of agronomically important traits in greater yam.</title>
        <authorList>
            <person name="Bredeson J.V."/>
            <person name="Lyons J.B."/>
            <person name="Oniyinde I.O."/>
            <person name="Okereke N.R."/>
            <person name="Kolade O."/>
            <person name="Nnabue I."/>
            <person name="Nwadili C.O."/>
            <person name="Hribova E."/>
            <person name="Parker M."/>
            <person name="Nwogha J."/>
            <person name="Shu S."/>
            <person name="Carlson J."/>
            <person name="Kariba R."/>
            <person name="Muthemba S."/>
            <person name="Knop K."/>
            <person name="Barton G.J."/>
            <person name="Sherwood A.V."/>
            <person name="Lopez-Montes A."/>
            <person name="Asiedu R."/>
            <person name="Jamnadass R."/>
            <person name="Muchugi A."/>
            <person name="Goodstein D."/>
            <person name="Egesi C.N."/>
            <person name="Featherston J."/>
            <person name="Asfaw A."/>
            <person name="Simpson G.G."/>
            <person name="Dolezel J."/>
            <person name="Hendre P.S."/>
            <person name="Van Deynze A."/>
            <person name="Kumar P.L."/>
            <person name="Obidiegwu J.E."/>
            <person name="Bhattacharjee R."/>
            <person name="Rokhsar D.S."/>
        </authorList>
    </citation>
    <scope>NUCLEOTIDE SEQUENCE [LARGE SCALE GENOMIC DNA]</scope>
    <source>
        <strain evidence="2">cv. TDa95/00328</strain>
    </source>
</reference>
<evidence type="ECO:0000313" key="2">
    <source>
        <dbReference type="Proteomes" id="UP000827976"/>
    </source>
</evidence>
<name>A0ACB7WQ93_DIOAL</name>
<accession>A0ACB7WQ93</accession>
<keyword evidence="2" id="KW-1185">Reference proteome</keyword>
<proteinExistence type="predicted"/>
<gene>
    <name evidence="1" type="ORF">IHE45_02G038000</name>
</gene>
<protein>
    <submittedName>
        <fullName evidence="1">Uncharacterized protein</fullName>
    </submittedName>
</protein>
<organism evidence="1 2">
    <name type="scientific">Dioscorea alata</name>
    <name type="common">Purple yam</name>
    <dbReference type="NCBI Taxonomy" id="55571"/>
    <lineage>
        <taxon>Eukaryota</taxon>
        <taxon>Viridiplantae</taxon>
        <taxon>Streptophyta</taxon>
        <taxon>Embryophyta</taxon>
        <taxon>Tracheophyta</taxon>
        <taxon>Spermatophyta</taxon>
        <taxon>Magnoliopsida</taxon>
        <taxon>Liliopsida</taxon>
        <taxon>Dioscoreales</taxon>
        <taxon>Dioscoreaceae</taxon>
        <taxon>Dioscorea</taxon>
    </lineage>
</organism>
<dbReference type="EMBL" id="CM037012">
    <property type="protein sequence ID" value="KAH7690291.1"/>
    <property type="molecule type" value="Genomic_DNA"/>
</dbReference>